<reference evidence="3" key="1">
    <citation type="journal article" date="2021" name="Open Biol.">
        <title>Shared evolutionary footprints suggest mitochondrial oxidative damage underlies multiple complex I losses in fungi.</title>
        <authorList>
            <person name="Schikora-Tamarit M.A."/>
            <person name="Marcet-Houben M."/>
            <person name="Nosek J."/>
            <person name="Gabaldon T."/>
        </authorList>
    </citation>
    <scope>NUCLEOTIDE SEQUENCE</scope>
    <source>
        <strain evidence="3">CBS6075</strain>
    </source>
</reference>
<dbReference type="Proteomes" id="UP000769157">
    <property type="component" value="Unassembled WGS sequence"/>
</dbReference>
<keyword evidence="2" id="KW-0472">Membrane</keyword>
<keyword evidence="4" id="KW-1185">Reference proteome</keyword>
<accession>A0A9P8P757</accession>
<sequence length="149" mass="15591">MTFVVDDNVEVSASEERLISTAAYPFIFFTVVSTILSPTGFFLTTFFFCVVGVDSFSAKSIVSIASKDLNGRLSIKICATDGRTPAISTMSLFSPVLRKLSTFSSNSRSTTSSASDSSMLSSSTSSGSSSSNTTGSSSSLSEIVTTDGF</sequence>
<feature type="region of interest" description="Disordered" evidence="1">
    <location>
        <begin position="102"/>
        <end position="149"/>
    </location>
</feature>
<keyword evidence="2" id="KW-0812">Transmembrane</keyword>
<feature type="transmembrane region" description="Helical" evidence="2">
    <location>
        <begin position="26"/>
        <end position="53"/>
    </location>
</feature>
<dbReference type="AlphaFoldDB" id="A0A9P8P757"/>
<evidence type="ECO:0000256" key="2">
    <source>
        <dbReference type="SAM" id="Phobius"/>
    </source>
</evidence>
<name>A0A9P8P757_9ASCO</name>
<dbReference type="RefSeq" id="XP_046061596.1">
    <property type="nucleotide sequence ID" value="XM_046204438.1"/>
</dbReference>
<evidence type="ECO:0000256" key="1">
    <source>
        <dbReference type="SAM" id="MobiDB-lite"/>
    </source>
</evidence>
<evidence type="ECO:0000313" key="4">
    <source>
        <dbReference type="Proteomes" id="UP000769157"/>
    </source>
</evidence>
<keyword evidence="2" id="KW-1133">Transmembrane helix</keyword>
<organism evidence="3 4">
    <name type="scientific">Ogataea philodendri</name>
    <dbReference type="NCBI Taxonomy" id="1378263"/>
    <lineage>
        <taxon>Eukaryota</taxon>
        <taxon>Fungi</taxon>
        <taxon>Dikarya</taxon>
        <taxon>Ascomycota</taxon>
        <taxon>Saccharomycotina</taxon>
        <taxon>Pichiomycetes</taxon>
        <taxon>Pichiales</taxon>
        <taxon>Pichiaceae</taxon>
        <taxon>Ogataea</taxon>
    </lineage>
</organism>
<dbReference type="EMBL" id="JAEUBE010000255">
    <property type="protein sequence ID" value="KAH3666465.1"/>
    <property type="molecule type" value="Genomic_DNA"/>
</dbReference>
<evidence type="ECO:0000313" key="3">
    <source>
        <dbReference type="EMBL" id="KAH3666465.1"/>
    </source>
</evidence>
<protein>
    <submittedName>
        <fullName evidence="3">Uncharacterized protein</fullName>
    </submittedName>
</protein>
<comment type="caution">
    <text evidence="3">The sequence shown here is derived from an EMBL/GenBank/DDBJ whole genome shotgun (WGS) entry which is preliminary data.</text>
</comment>
<gene>
    <name evidence="3" type="ORF">OGAPHI_003461</name>
</gene>
<feature type="compositionally biased region" description="Low complexity" evidence="1">
    <location>
        <begin position="102"/>
        <end position="141"/>
    </location>
</feature>
<proteinExistence type="predicted"/>
<dbReference type="GeneID" id="70235426"/>
<reference evidence="3" key="2">
    <citation type="submission" date="2021-01" db="EMBL/GenBank/DDBJ databases">
        <authorList>
            <person name="Schikora-Tamarit M.A."/>
        </authorList>
    </citation>
    <scope>NUCLEOTIDE SEQUENCE</scope>
    <source>
        <strain evidence="3">CBS6075</strain>
    </source>
</reference>